<keyword evidence="3" id="KW-1185">Reference proteome</keyword>
<gene>
    <name evidence="2" type="ORF">ACH3VR_17205</name>
</gene>
<evidence type="ECO:0000313" key="2">
    <source>
        <dbReference type="EMBL" id="MFH8252106.1"/>
    </source>
</evidence>
<dbReference type="EMBL" id="JBIQWL010000007">
    <property type="protein sequence ID" value="MFH8252106.1"/>
    <property type="molecule type" value="Genomic_DNA"/>
</dbReference>
<proteinExistence type="predicted"/>
<dbReference type="Gene3D" id="3.40.50.2000">
    <property type="entry name" value="Glycogen Phosphorylase B"/>
    <property type="match status" value="2"/>
</dbReference>
<evidence type="ECO:0000259" key="1">
    <source>
        <dbReference type="Pfam" id="PF04101"/>
    </source>
</evidence>
<dbReference type="SUPFAM" id="SSF53756">
    <property type="entry name" value="UDP-Glycosyltransferase/glycogen phosphorylase"/>
    <property type="match status" value="1"/>
</dbReference>
<dbReference type="Pfam" id="PF04101">
    <property type="entry name" value="Glyco_tran_28_C"/>
    <property type="match status" value="1"/>
</dbReference>
<organism evidence="2 3">
    <name type="scientific">Microbacterium alkaliflavum</name>
    <dbReference type="NCBI Taxonomy" id="3248839"/>
    <lineage>
        <taxon>Bacteria</taxon>
        <taxon>Bacillati</taxon>
        <taxon>Actinomycetota</taxon>
        <taxon>Actinomycetes</taxon>
        <taxon>Micrococcales</taxon>
        <taxon>Microbacteriaceae</taxon>
        <taxon>Microbacterium</taxon>
    </lineage>
</organism>
<dbReference type="Proteomes" id="UP001610861">
    <property type="component" value="Unassembled WGS sequence"/>
</dbReference>
<dbReference type="RefSeq" id="WP_397557553.1">
    <property type="nucleotide sequence ID" value="NZ_JBIQWL010000007.1"/>
</dbReference>
<name>A0ABW7QBS2_9MICO</name>
<evidence type="ECO:0000313" key="3">
    <source>
        <dbReference type="Proteomes" id="UP001610861"/>
    </source>
</evidence>
<feature type="domain" description="Glycosyl transferase family 28 C-terminal" evidence="1">
    <location>
        <begin position="236"/>
        <end position="311"/>
    </location>
</feature>
<sequence>MSTALPSLEAETPRKLLLAASTGGHIAQLVRLAPGLGATDDSLWISFDSPQTRSLLAGRRTLVVPYIRPRDWKSTAQAFRLIREAVADEQFEAAVSTGAALALAALPAARMRGIPTLYIESVSRVQGPSLSGRILYGLRGTQMRTQHRSWAHGRWGVHPSVLETFETTGRPVDTTRPLKIFVTLGTIEGYRFDSLVDAVLATGLAGSDTTWQLGYTTRTDELPGRAVAQMDAADFDKSAREADVVITHSGVGTILGLLEMGIYPVAVVRRSARKEHVDDHQEQIAALLRETGIGSAVEVEQLTADVLKDAATHAILTDSDAAPELTGRGKGRS</sequence>
<dbReference type="InterPro" id="IPR007235">
    <property type="entry name" value="Glyco_trans_28_C"/>
</dbReference>
<comment type="caution">
    <text evidence="2">The sequence shown here is derived from an EMBL/GenBank/DDBJ whole genome shotgun (WGS) entry which is preliminary data.</text>
</comment>
<accession>A0ABW7QBS2</accession>
<protein>
    <submittedName>
        <fullName evidence="2">Glycosyltransferase</fullName>
    </submittedName>
</protein>
<reference evidence="2 3" key="1">
    <citation type="submission" date="2024-09" db="EMBL/GenBank/DDBJ databases">
        <authorList>
            <person name="Pan X."/>
        </authorList>
    </citation>
    <scope>NUCLEOTIDE SEQUENCE [LARGE SCALE GENOMIC DNA]</scope>
    <source>
        <strain evidence="2 3">B2969</strain>
    </source>
</reference>